<name>A0AA38L8G9_TAXCH</name>
<dbReference type="SMART" id="SM00332">
    <property type="entry name" value="PP2Cc"/>
    <property type="match status" value="1"/>
</dbReference>
<dbReference type="Gene3D" id="3.60.40.10">
    <property type="entry name" value="PPM-type phosphatase domain"/>
    <property type="match status" value="1"/>
</dbReference>
<dbReference type="Pfam" id="PF00481">
    <property type="entry name" value="PP2C"/>
    <property type="match status" value="1"/>
</dbReference>
<dbReference type="EMBL" id="JAHRHJ020000005">
    <property type="protein sequence ID" value="KAH9315411.1"/>
    <property type="molecule type" value="Genomic_DNA"/>
</dbReference>
<comment type="caution">
    <text evidence="2">The sequence shown here is derived from an EMBL/GenBank/DDBJ whole genome shotgun (WGS) entry which is preliminary data.</text>
</comment>
<dbReference type="PROSITE" id="PS51746">
    <property type="entry name" value="PPM_2"/>
    <property type="match status" value="1"/>
</dbReference>
<dbReference type="CDD" id="cd00143">
    <property type="entry name" value="PP2Cc"/>
    <property type="match status" value="1"/>
</dbReference>
<accession>A0AA38L8G9</accession>
<evidence type="ECO:0000259" key="1">
    <source>
        <dbReference type="PROSITE" id="PS51746"/>
    </source>
</evidence>
<evidence type="ECO:0000313" key="3">
    <source>
        <dbReference type="Proteomes" id="UP000824469"/>
    </source>
</evidence>
<feature type="domain" description="PPM-type phosphatase" evidence="1">
    <location>
        <begin position="231"/>
        <end position="457"/>
    </location>
</feature>
<keyword evidence="3" id="KW-1185">Reference proteome</keyword>
<dbReference type="PANTHER" id="PTHR47992">
    <property type="entry name" value="PROTEIN PHOSPHATASE"/>
    <property type="match status" value="1"/>
</dbReference>
<reference evidence="2 3" key="1">
    <citation type="journal article" date="2021" name="Nat. Plants">
        <title>The Taxus genome provides insights into paclitaxel biosynthesis.</title>
        <authorList>
            <person name="Xiong X."/>
            <person name="Gou J."/>
            <person name="Liao Q."/>
            <person name="Li Y."/>
            <person name="Zhou Q."/>
            <person name="Bi G."/>
            <person name="Li C."/>
            <person name="Du R."/>
            <person name="Wang X."/>
            <person name="Sun T."/>
            <person name="Guo L."/>
            <person name="Liang H."/>
            <person name="Lu P."/>
            <person name="Wu Y."/>
            <person name="Zhang Z."/>
            <person name="Ro D.K."/>
            <person name="Shang Y."/>
            <person name="Huang S."/>
            <person name="Yan J."/>
        </authorList>
    </citation>
    <scope>NUCLEOTIDE SEQUENCE [LARGE SCALE GENOMIC DNA]</scope>
    <source>
        <strain evidence="2">Ta-2019</strain>
    </source>
</reference>
<dbReference type="AlphaFoldDB" id="A0AA38L8G9"/>
<dbReference type="GO" id="GO:0004722">
    <property type="term" value="F:protein serine/threonine phosphatase activity"/>
    <property type="evidence" value="ECO:0007669"/>
    <property type="project" value="InterPro"/>
</dbReference>
<proteinExistence type="predicted"/>
<dbReference type="Proteomes" id="UP000824469">
    <property type="component" value="Unassembled WGS sequence"/>
</dbReference>
<organism evidence="2 3">
    <name type="scientific">Taxus chinensis</name>
    <name type="common">Chinese yew</name>
    <name type="synonym">Taxus wallichiana var. chinensis</name>
    <dbReference type="NCBI Taxonomy" id="29808"/>
    <lineage>
        <taxon>Eukaryota</taxon>
        <taxon>Viridiplantae</taxon>
        <taxon>Streptophyta</taxon>
        <taxon>Embryophyta</taxon>
        <taxon>Tracheophyta</taxon>
        <taxon>Spermatophyta</taxon>
        <taxon>Pinopsida</taxon>
        <taxon>Pinidae</taxon>
        <taxon>Conifers II</taxon>
        <taxon>Cupressales</taxon>
        <taxon>Taxaceae</taxon>
        <taxon>Taxus</taxon>
    </lineage>
</organism>
<gene>
    <name evidence="2" type="ORF">KI387_024038</name>
</gene>
<sequence length="457" mass="51094">SVLTSCCGGLLGLDTSDGSFFPWNGVVLRSSFKLEVMMQGVNRAMKNEEDIREACGVGISASAARGKSGLVDTTKPVLVFLLLLDQRRVVFAQKSWFESTVDGGRVVEEKNVKASTSKIVDRKEQNCGQTAKSWAPAKIVAHYNIHFRKIVAEVPAKSCEKEGDGPEIDNVDEEGGHTKGLYIPTFELQVAPTNLSLELMVDTPEHIGDNEQLIEEKLTNIWLHEVGESVKVDAEVRQQEMVNRNQNKLLGLDLIGFAREEGRMSDEVLRRSFIATEEGFLAHVTRSWKTKPLIAAVGSCCLVGVIWGEKLFIANVGDSRVVMGSLGRSNKMITAEQLTRDHNASVEEVRQELRALHPDDSRIVVHKHGVWRVKGIIQVSRSIGDVYLKKPEFNLDPIYTRFQLSEPLQRPVLTAEPSMYTLTMKPHDKFLIFASDGLWEHLTNQQAVEIVYNYPRL</sequence>
<protein>
    <recommendedName>
        <fullName evidence="1">PPM-type phosphatase domain-containing protein</fullName>
    </recommendedName>
</protein>
<dbReference type="InterPro" id="IPR001932">
    <property type="entry name" value="PPM-type_phosphatase-like_dom"/>
</dbReference>
<feature type="non-terminal residue" evidence="2">
    <location>
        <position position="1"/>
    </location>
</feature>
<dbReference type="SUPFAM" id="SSF81606">
    <property type="entry name" value="PP2C-like"/>
    <property type="match status" value="1"/>
</dbReference>
<feature type="non-terminal residue" evidence="2">
    <location>
        <position position="457"/>
    </location>
</feature>
<dbReference type="InterPro" id="IPR036457">
    <property type="entry name" value="PPM-type-like_dom_sf"/>
</dbReference>
<dbReference type="InterPro" id="IPR015655">
    <property type="entry name" value="PP2C"/>
</dbReference>
<evidence type="ECO:0000313" key="2">
    <source>
        <dbReference type="EMBL" id="KAH9315411.1"/>
    </source>
</evidence>